<dbReference type="CDD" id="cd00610">
    <property type="entry name" value="OAT_like"/>
    <property type="match status" value="1"/>
</dbReference>
<dbReference type="Gene3D" id="3.40.640.10">
    <property type="entry name" value="Type I PLP-dependent aspartate aminotransferase-like (Major domain)"/>
    <property type="match status" value="1"/>
</dbReference>
<dbReference type="EMBL" id="LQQA01000029">
    <property type="protein sequence ID" value="ORX12421.1"/>
    <property type="molecule type" value="Genomic_DNA"/>
</dbReference>
<keyword evidence="2 3" id="KW-0663">Pyridoxal phosphate</keyword>
<dbReference type="Proteomes" id="UP000193964">
    <property type="component" value="Unassembled WGS sequence"/>
</dbReference>
<keyword evidence="4" id="KW-0808">Transferase</keyword>
<evidence type="ECO:0000256" key="2">
    <source>
        <dbReference type="ARBA" id="ARBA00022898"/>
    </source>
</evidence>
<accession>A0A1X2F1V1</accession>
<dbReference type="Gene3D" id="3.90.1150.10">
    <property type="entry name" value="Aspartate Aminotransferase, domain 1"/>
    <property type="match status" value="1"/>
</dbReference>
<dbReference type="GO" id="GO:0008483">
    <property type="term" value="F:transaminase activity"/>
    <property type="evidence" value="ECO:0007669"/>
    <property type="project" value="UniProtKB-KW"/>
</dbReference>
<comment type="similarity">
    <text evidence="3">Belongs to the class-III pyridoxal-phosphate-dependent aminotransferase family.</text>
</comment>
<reference evidence="4 5" key="1">
    <citation type="submission" date="2016-01" db="EMBL/GenBank/DDBJ databases">
        <title>The new phylogeny of the genus Mycobacterium.</title>
        <authorList>
            <person name="Tarcisio F."/>
            <person name="Conor M."/>
            <person name="Antonella G."/>
            <person name="Elisabetta G."/>
            <person name="Giulia F.S."/>
            <person name="Sara T."/>
            <person name="Anna F."/>
            <person name="Clotilde B."/>
            <person name="Roberto B."/>
            <person name="Veronica D.S."/>
            <person name="Fabio R."/>
            <person name="Monica P."/>
            <person name="Olivier J."/>
            <person name="Enrico T."/>
            <person name="Nicola S."/>
        </authorList>
    </citation>
    <scope>NUCLEOTIDE SEQUENCE [LARGE SCALE GENOMIC DNA]</scope>
    <source>
        <strain evidence="4 5">ATCC 700010</strain>
    </source>
</reference>
<dbReference type="InterPro" id="IPR005814">
    <property type="entry name" value="Aminotrans_3"/>
</dbReference>
<dbReference type="SUPFAM" id="SSF53383">
    <property type="entry name" value="PLP-dependent transferases"/>
    <property type="match status" value="1"/>
</dbReference>
<evidence type="ECO:0000313" key="5">
    <source>
        <dbReference type="Proteomes" id="UP000193964"/>
    </source>
</evidence>
<evidence type="ECO:0000256" key="3">
    <source>
        <dbReference type="RuleBase" id="RU003560"/>
    </source>
</evidence>
<proteinExistence type="inferred from homology"/>
<gene>
    <name evidence="4" type="ORF">AWC31_31020</name>
</gene>
<dbReference type="PIRSF" id="PIRSF000521">
    <property type="entry name" value="Transaminase_4ab_Lys_Orn"/>
    <property type="match status" value="1"/>
</dbReference>
<dbReference type="RefSeq" id="WP_234816952.1">
    <property type="nucleotide sequence ID" value="NZ_JACKUA010000030.1"/>
</dbReference>
<dbReference type="InterPro" id="IPR015424">
    <property type="entry name" value="PyrdxlP-dep_Trfase"/>
</dbReference>
<dbReference type="AlphaFoldDB" id="A0A1X2F1V1"/>
<name>A0A1X2F1V1_9MYCO</name>
<organism evidence="4 5">
    <name type="scientific">Mycolicibacterium wolinskyi</name>
    <dbReference type="NCBI Taxonomy" id="59750"/>
    <lineage>
        <taxon>Bacteria</taxon>
        <taxon>Bacillati</taxon>
        <taxon>Actinomycetota</taxon>
        <taxon>Actinomycetes</taxon>
        <taxon>Mycobacteriales</taxon>
        <taxon>Mycobacteriaceae</taxon>
        <taxon>Mycolicibacterium</taxon>
    </lineage>
</organism>
<dbReference type="GO" id="GO:0030170">
    <property type="term" value="F:pyridoxal phosphate binding"/>
    <property type="evidence" value="ECO:0007669"/>
    <property type="project" value="InterPro"/>
</dbReference>
<comment type="cofactor">
    <cofactor evidence="1">
        <name>pyridoxal 5'-phosphate</name>
        <dbReference type="ChEBI" id="CHEBI:597326"/>
    </cofactor>
</comment>
<comment type="caution">
    <text evidence="4">The sequence shown here is derived from an EMBL/GenBank/DDBJ whole genome shotgun (WGS) entry which is preliminary data.</text>
</comment>
<dbReference type="Pfam" id="PF00202">
    <property type="entry name" value="Aminotran_3"/>
    <property type="match status" value="1"/>
</dbReference>
<evidence type="ECO:0000256" key="1">
    <source>
        <dbReference type="ARBA" id="ARBA00001933"/>
    </source>
</evidence>
<keyword evidence="4" id="KW-0032">Aminotransferase</keyword>
<dbReference type="InterPro" id="IPR015421">
    <property type="entry name" value="PyrdxlP-dep_Trfase_major"/>
</dbReference>
<protein>
    <submittedName>
        <fullName evidence="4">Aminotransferase</fullName>
    </submittedName>
</protein>
<dbReference type="PANTHER" id="PTHR43713:SF3">
    <property type="entry name" value="GLUTAMATE-1-SEMIALDEHYDE 2,1-AMINOMUTASE 1, CHLOROPLASTIC-RELATED"/>
    <property type="match status" value="1"/>
</dbReference>
<dbReference type="PANTHER" id="PTHR43713">
    <property type="entry name" value="GLUTAMATE-1-SEMIALDEHYDE 2,1-AMINOMUTASE"/>
    <property type="match status" value="1"/>
</dbReference>
<evidence type="ECO:0000313" key="4">
    <source>
        <dbReference type="EMBL" id="ORX12421.1"/>
    </source>
</evidence>
<dbReference type="InterPro" id="IPR015422">
    <property type="entry name" value="PyrdxlP-dep_Trfase_small"/>
</dbReference>
<sequence length="424" mass="45433">MSTLDSSLEAFRRTTRSVGGGVSSGLRAAMKPHPLFVDHAAGSRVWDLSGIEYVDYVMGWGPTIVGHSHPHIIEAVQAMVPRMQMVGMGHALEYEAAELVLDAVPGTERLLWTNSGTEAVQIALRLARAATGRNRVVKFTKSYHGWHDSVYASLDVDHTSEVAIVGSLGQNPNAITDLIIAQFNDLSGVERILGNARERGIAAVLVDPIMSNAGVVAPAPGFLELLRRLCEQQGVVLIFDQVIAGFRIARGGATERYGVTPDLSVFGKAIAGGFSQSAVAGKASIIDLVTSGVTHAGTYNGNPVSLAAVKATQELLAEPGTYERLEAVSALFHDRVQQVFDQMPGRPQLSRIGSLLSFVAPDHLDADCRRQLWDAIIADMLTRGVVLLPSGKIFLSTAHTSDDVDVTVRALEETSKHVSSMPLR</sequence>